<feature type="transmembrane region" description="Helical" evidence="6">
    <location>
        <begin position="321"/>
        <end position="348"/>
    </location>
</feature>
<evidence type="ECO:0000313" key="8">
    <source>
        <dbReference type="Proteomes" id="UP000628669"/>
    </source>
</evidence>
<feature type="transmembrane region" description="Helical" evidence="6">
    <location>
        <begin position="183"/>
        <end position="205"/>
    </location>
</feature>
<dbReference type="Pfam" id="PF00375">
    <property type="entry name" value="SDF"/>
    <property type="match status" value="1"/>
</dbReference>
<evidence type="ECO:0000256" key="3">
    <source>
        <dbReference type="ARBA" id="ARBA00022692"/>
    </source>
</evidence>
<dbReference type="RefSeq" id="WP_200248608.1">
    <property type="nucleotide sequence ID" value="NZ_JAENHK010000010.1"/>
</dbReference>
<evidence type="ECO:0000313" key="7">
    <source>
        <dbReference type="EMBL" id="MBK1898012.1"/>
    </source>
</evidence>
<gene>
    <name evidence="7" type="ORF">JHL15_19760</name>
</gene>
<feature type="transmembrane region" description="Helical" evidence="6">
    <location>
        <begin position="288"/>
        <end position="309"/>
    </location>
</feature>
<dbReference type="InterPro" id="IPR036458">
    <property type="entry name" value="Na:dicarbo_symporter_sf"/>
</dbReference>
<protein>
    <submittedName>
        <fullName evidence="7">Cation:dicarboxylase symporter family transporter</fullName>
    </submittedName>
</protein>
<organism evidence="7 8">
    <name type="scientific">Chryseobacterium paridis</name>
    <dbReference type="NCBI Taxonomy" id="2800328"/>
    <lineage>
        <taxon>Bacteria</taxon>
        <taxon>Pseudomonadati</taxon>
        <taxon>Bacteroidota</taxon>
        <taxon>Flavobacteriia</taxon>
        <taxon>Flavobacteriales</taxon>
        <taxon>Weeksellaceae</taxon>
        <taxon>Chryseobacterium group</taxon>
        <taxon>Chryseobacterium</taxon>
    </lineage>
</organism>
<feature type="transmembrane region" description="Helical" evidence="6">
    <location>
        <begin position="143"/>
        <end position="162"/>
    </location>
</feature>
<feature type="transmembrane region" description="Helical" evidence="6">
    <location>
        <begin position="49"/>
        <end position="74"/>
    </location>
</feature>
<sequence length="413" mass="46271">MSPFSDQKTFTGSYLRNLSLYVFTAIIGGALTGYYFPELSKKLQVVSHYFFILLEALIVPVIFIAIIYGISHIFSIKNAFRIVGQMILYFLLVTSVSILLGFCFGLLIKPGSNTGIVTAASNFREDFMQRIGNSKNPLYTTNYTILLILSISIGIIINLFQGKNKFLKVLDNGRNLFYKLIKYLYLVLPFVIFCNIAYGISLYGIHTLLPLSKVVATVYLADIVFIFGILGGLTYIFKINIWDFLISIKEEILLVIATSSSKTAFPMIFEKLETQGYNKKILRFIIPLGYNFNLAGACIYLSVSCMFLIQFYQIHLQTEDYIWLFIIISVASKTASGVPGSGFLALIFTLSKFGKIPLTDLALLYSVDRFMNEARSVTNFIGIAVSGAVISKINQPGKTNPEVPNYQKNALQK</sequence>
<evidence type="ECO:0000256" key="2">
    <source>
        <dbReference type="ARBA" id="ARBA00022448"/>
    </source>
</evidence>
<dbReference type="Proteomes" id="UP000628669">
    <property type="component" value="Unassembled WGS sequence"/>
</dbReference>
<feature type="transmembrane region" description="Helical" evidence="6">
    <location>
        <begin position="86"/>
        <end position="108"/>
    </location>
</feature>
<dbReference type="EMBL" id="JAENHK010000010">
    <property type="protein sequence ID" value="MBK1898012.1"/>
    <property type="molecule type" value="Genomic_DNA"/>
</dbReference>
<feature type="transmembrane region" description="Helical" evidence="6">
    <location>
        <begin position="217"/>
        <end position="237"/>
    </location>
</feature>
<dbReference type="PANTHER" id="PTHR42865:SF1">
    <property type="entry name" value="AEROBIC C4-DICARBOXYLATE TRANSPORT PROTEIN"/>
    <property type="match status" value="1"/>
</dbReference>
<evidence type="ECO:0000256" key="5">
    <source>
        <dbReference type="ARBA" id="ARBA00023136"/>
    </source>
</evidence>
<comment type="caution">
    <text evidence="7">The sequence shown here is derived from an EMBL/GenBank/DDBJ whole genome shotgun (WGS) entry which is preliminary data.</text>
</comment>
<dbReference type="InterPro" id="IPR001991">
    <property type="entry name" value="Na-dicarboxylate_symporter"/>
</dbReference>
<keyword evidence="2" id="KW-0813">Transport</keyword>
<accession>A0ABS1G024</accession>
<evidence type="ECO:0000256" key="4">
    <source>
        <dbReference type="ARBA" id="ARBA00022989"/>
    </source>
</evidence>
<evidence type="ECO:0000256" key="6">
    <source>
        <dbReference type="SAM" id="Phobius"/>
    </source>
</evidence>
<keyword evidence="5 6" id="KW-0472">Membrane</keyword>
<dbReference type="PANTHER" id="PTHR42865">
    <property type="entry name" value="PROTON/GLUTAMATE-ASPARTATE SYMPORTER"/>
    <property type="match status" value="1"/>
</dbReference>
<evidence type="ECO:0000256" key="1">
    <source>
        <dbReference type="ARBA" id="ARBA00004141"/>
    </source>
</evidence>
<dbReference type="PRINTS" id="PR00173">
    <property type="entry name" value="EDTRNSPORT"/>
</dbReference>
<proteinExistence type="predicted"/>
<dbReference type="SUPFAM" id="SSF118215">
    <property type="entry name" value="Proton glutamate symport protein"/>
    <property type="match status" value="1"/>
</dbReference>
<keyword evidence="4 6" id="KW-1133">Transmembrane helix</keyword>
<keyword evidence="8" id="KW-1185">Reference proteome</keyword>
<keyword evidence="3 6" id="KW-0812">Transmembrane</keyword>
<feature type="transmembrane region" description="Helical" evidence="6">
    <location>
        <begin position="20"/>
        <end position="37"/>
    </location>
</feature>
<name>A0ABS1G024_9FLAO</name>
<dbReference type="Gene3D" id="1.10.3860.10">
    <property type="entry name" value="Sodium:dicarboxylate symporter"/>
    <property type="match status" value="1"/>
</dbReference>
<comment type="subcellular location">
    <subcellularLocation>
        <location evidence="1">Membrane</location>
        <topology evidence="1">Multi-pass membrane protein</topology>
    </subcellularLocation>
</comment>
<reference evidence="8" key="1">
    <citation type="submission" date="2021-01" db="EMBL/GenBank/DDBJ databases">
        <title>Genome public.</title>
        <authorList>
            <person name="Liu C."/>
            <person name="Sun Q."/>
        </authorList>
    </citation>
    <scope>NUCLEOTIDE SEQUENCE [LARGE SCALE GENOMIC DNA]</scope>
    <source>
        <strain evidence="8">YIM B02567</strain>
    </source>
</reference>